<dbReference type="Proteomes" id="UP001150925">
    <property type="component" value="Unassembled WGS sequence"/>
</dbReference>
<evidence type="ECO:0000313" key="1">
    <source>
        <dbReference type="EMBL" id="KAJ1969014.1"/>
    </source>
</evidence>
<organism evidence="1 2">
    <name type="scientific">Dispira parvispora</name>
    <dbReference type="NCBI Taxonomy" id="1520584"/>
    <lineage>
        <taxon>Eukaryota</taxon>
        <taxon>Fungi</taxon>
        <taxon>Fungi incertae sedis</taxon>
        <taxon>Zoopagomycota</taxon>
        <taxon>Kickxellomycotina</taxon>
        <taxon>Dimargaritomycetes</taxon>
        <taxon>Dimargaritales</taxon>
        <taxon>Dimargaritaceae</taxon>
        <taxon>Dispira</taxon>
    </lineage>
</organism>
<protein>
    <submittedName>
        <fullName evidence="1">Uncharacterized protein</fullName>
    </submittedName>
</protein>
<dbReference type="EMBL" id="JANBPY010000105">
    <property type="protein sequence ID" value="KAJ1969014.1"/>
    <property type="molecule type" value="Genomic_DNA"/>
</dbReference>
<keyword evidence="2" id="KW-1185">Reference proteome</keyword>
<dbReference type="OrthoDB" id="5543951at2759"/>
<reference evidence="1" key="1">
    <citation type="submission" date="2022-07" db="EMBL/GenBank/DDBJ databases">
        <title>Phylogenomic reconstructions and comparative analyses of Kickxellomycotina fungi.</title>
        <authorList>
            <person name="Reynolds N.K."/>
            <person name="Stajich J.E."/>
            <person name="Barry K."/>
            <person name="Grigoriev I.V."/>
            <person name="Crous P."/>
            <person name="Smith M.E."/>
        </authorList>
    </citation>
    <scope>NUCLEOTIDE SEQUENCE</scope>
    <source>
        <strain evidence="1">RSA 1196</strain>
    </source>
</reference>
<proteinExistence type="predicted"/>
<dbReference type="AlphaFoldDB" id="A0A9W8AZ49"/>
<accession>A0A9W8AZ49</accession>
<gene>
    <name evidence="1" type="ORF">IWQ62_000895</name>
</gene>
<comment type="caution">
    <text evidence="1">The sequence shown here is derived from an EMBL/GenBank/DDBJ whole genome shotgun (WGS) entry which is preliminary data.</text>
</comment>
<sequence length="435" mass="50200">MPQDKTLSYRECANLRSTDETAWKKVFHQSPEQIEVWRYFAEHPPNKHALTAMQSPEGLPFKTIQVWLDGLVDEKHYDSALQLWQLLQSPGFSPGEQTLSRLFQWATDPTTDPETASFVLENLQRTLVLRSPKEVLRCLWNPANLEGLWEWLRTLLERGATSPTYQNHIIPQVLRLLVTAFRHDLLDRDRDLAKDLRECLFLQTFSRPFNGCAMTQIQQATDTLFWGLTHCVTQGTDAGLWLHELFHILVLLAFMNYIDLNTLVSHTYQWLHHENIGVQQRFVRNLQSDNFRVLVLDIVLQNECSLTNHNNHTPGRRTSLTEFMQLHFSAVTALARRPSTRHHTVSPEWVSHMVVSLCLLIESYINSHHVITPQGTHLGLRPVEVGCLSKCGEVVNPLEEALGPMHTEAVFHLQMLKVMLMHHYVTFYQANHAST</sequence>
<evidence type="ECO:0000313" key="2">
    <source>
        <dbReference type="Proteomes" id="UP001150925"/>
    </source>
</evidence>
<name>A0A9W8AZ49_9FUNG</name>